<dbReference type="Ensembl" id="ENSSPAT00000006268.1">
    <property type="protein sequence ID" value="ENSSPAP00000006145.1"/>
    <property type="gene ID" value="ENSSPAG00000004718.1"/>
</dbReference>
<accession>A0A3B4ZC96</accession>
<evidence type="ECO:0000259" key="2">
    <source>
        <dbReference type="SMART" id="SM00199"/>
    </source>
</evidence>
<dbReference type="InterPro" id="IPR036048">
    <property type="entry name" value="Interleukin_8-like_sf"/>
</dbReference>
<sequence length="96" mass="10649">MGTATIQCIILLACIAIYCIYCRADYLYCLLLPAVTRCLCNKPIQAVNSSLIAQVTPYEPRAYCNKQEVIVTLKNGTTKCLDPGSAFTKKLLQVRQ</sequence>
<evidence type="ECO:0000313" key="3">
    <source>
        <dbReference type="Ensembl" id="ENSSPAP00000006145.1"/>
    </source>
</evidence>
<evidence type="ECO:0000256" key="1">
    <source>
        <dbReference type="ARBA" id="ARBA00022514"/>
    </source>
</evidence>
<dbReference type="Gene3D" id="2.40.50.40">
    <property type="match status" value="1"/>
</dbReference>
<proteinExistence type="predicted"/>
<dbReference type="STRING" id="144197.ENSSPAP00000006145"/>
<dbReference type="GO" id="GO:0005615">
    <property type="term" value="C:extracellular space"/>
    <property type="evidence" value="ECO:0007669"/>
    <property type="project" value="UniProtKB-KW"/>
</dbReference>
<dbReference type="GO" id="GO:0006955">
    <property type="term" value="P:immune response"/>
    <property type="evidence" value="ECO:0007669"/>
    <property type="project" value="InterPro"/>
</dbReference>
<dbReference type="AlphaFoldDB" id="A0A3B4ZC96"/>
<feature type="domain" description="Chemokine interleukin-8-like" evidence="2">
    <location>
        <begin position="35"/>
        <end position="95"/>
    </location>
</feature>
<protein>
    <submittedName>
        <fullName evidence="3">C-X-C motif chemokine 2-like</fullName>
    </submittedName>
</protein>
<dbReference type="InterPro" id="IPR001089">
    <property type="entry name" value="Chemokine_CXC"/>
</dbReference>
<dbReference type="PRINTS" id="PR00437">
    <property type="entry name" value="SMALLCYTKCXC"/>
</dbReference>
<dbReference type="GO" id="GO:0008009">
    <property type="term" value="F:chemokine activity"/>
    <property type="evidence" value="ECO:0007669"/>
    <property type="project" value="InterPro"/>
</dbReference>
<dbReference type="SUPFAM" id="SSF54117">
    <property type="entry name" value="Interleukin 8-like chemokines"/>
    <property type="match status" value="1"/>
</dbReference>
<dbReference type="SMART" id="SM00199">
    <property type="entry name" value="SCY"/>
    <property type="match status" value="1"/>
</dbReference>
<organism evidence="3">
    <name type="scientific">Stegastes partitus</name>
    <name type="common">bicolor damselfish</name>
    <dbReference type="NCBI Taxonomy" id="144197"/>
    <lineage>
        <taxon>Eukaryota</taxon>
        <taxon>Metazoa</taxon>
        <taxon>Chordata</taxon>
        <taxon>Craniata</taxon>
        <taxon>Vertebrata</taxon>
        <taxon>Euteleostomi</taxon>
        <taxon>Actinopterygii</taxon>
        <taxon>Neopterygii</taxon>
        <taxon>Teleostei</taxon>
        <taxon>Neoteleostei</taxon>
        <taxon>Acanthomorphata</taxon>
        <taxon>Ovalentaria</taxon>
        <taxon>Pomacentridae</taxon>
        <taxon>Stegastes</taxon>
    </lineage>
</organism>
<reference evidence="3" key="1">
    <citation type="submission" date="2023-09" db="UniProtKB">
        <authorList>
            <consortium name="Ensembl"/>
        </authorList>
    </citation>
    <scope>IDENTIFICATION</scope>
</reference>
<name>A0A3B4ZC96_9TELE</name>
<dbReference type="GeneTree" id="ENSGT01030000234847"/>
<dbReference type="InterPro" id="IPR001811">
    <property type="entry name" value="Chemokine_IL8-like_dom"/>
</dbReference>
<dbReference type="PRINTS" id="PR00436">
    <property type="entry name" value="INTERLEUKIN8"/>
</dbReference>
<dbReference type="Pfam" id="PF00048">
    <property type="entry name" value="IL8"/>
    <property type="match status" value="1"/>
</dbReference>
<keyword evidence="1" id="KW-0202">Cytokine</keyword>